<evidence type="ECO:0000313" key="1">
    <source>
        <dbReference type="EMBL" id="KAJ3805168.1"/>
    </source>
</evidence>
<keyword evidence="2" id="KW-1185">Reference proteome</keyword>
<dbReference type="EMBL" id="MU795668">
    <property type="protein sequence ID" value="KAJ3805168.1"/>
    <property type="molecule type" value="Genomic_DNA"/>
</dbReference>
<organism evidence="1 2">
    <name type="scientific">Lentinula aff. lateritia</name>
    <dbReference type="NCBI Taxonomy" id="2804960"/>
    <lineage>
        <taxon>Eukaryota</taxon>
        <taxon>Fungi</taxon>
        <taxon>Dikarya</taxon>
        <taxon>Basidiomycota</taxon>
        <taxon>Agaricomycotina</taxon>
        <taxon>Agaricomycetes</taxon>
        <taxon>Agaricomycetidae</taxon>
        <taxon>Agaricales</taxon>
        <taxon>Marasmiineae</taxon>
        <taxon>Omphalotaceae</taxon>
        <taxon>Lentinula</taxon>
    </lineage>
</organism>
<accession>A0ACC1TKG9</accession>
<gene>
    <name evidence="1" type="ORF">F5876DRAFT_70028</name>
</gene>
<name>A0ACC1TKG9_9AGAR</name>
<sequence>MFAQFFVNMGMHPELRKTNGERTMVLYQAETRLSWYKDNEKGDPFDLVIIMEETLDKCRNETRSQDHAKALKGPLNPGTILTHPRPLAKLVTSSKKTTTHLIFHVPFAKPFSQNYCGVTDALAGINMTSAGVHEPHYGTESKQSSATGTEMATWKSQGAPTWDSNYAQTGSVLMDAPREALLLRLHSLQSWS</sequence>
<evidence type="ECO:0000313" key="2">
    <source>
        <dbReference type="Proteomes" id="UP001163835"/>
    </source>
</evidence>
<protein>
    <submittedName>
        <fullName evidence="1">Uncharacterized protein</fullName>
    </submittedName>
</protein>
<dbReference type="Proteomes" id="UP001163835">
    <property type="component" value="Unassembled WGS sequence"/>
</dbReference>
<proteinExistence type="predicted"/>
<reference evidence="1" key="1">
    <citation type="submission" date="2022-09" db="EMBL/GenBank/DDBJ databases">
        <title>A Global Phylogenomic Analysis of the Shiitake Genus Lentinula.</title>
        <authorList>
            <consortium name="DOE Joint Genome Institute"/>
            <person name="Sierra-Patev S."/>
            <person name="Min B."/>
            <person name="Naranjo-Ortiz M."/>
            <person name="Looney B."/>
            <person name="Konkel Z."/>
            <person name="Slot J.C."/>
            <person name="Sakamoto Y."/>
            <person name="Steenwyk J.L."/>
            <person name="Rokas A."/>
            <person name="Carro J."/>
            <person name="Camarero S."/>
            <person name="Ferreira P."/>
            <person name="Molpeceres G."/>
            <person name="Ruiz-Duenas F.J."/>
            <person name="Serrano A."/>
            <person name="Henrissat B."/>
            <person name="Drula E."/>
            <person name="Hughes K.W."/>
            <person name="Mata J.L."/>
            <person name="Ishikawa N.K."/>
            <person name="Vargas-Isla R."/>
            <person name="Ushijima S."/>
            <person name="Smith C.A."/>
            <person name="Ahrendt S."/>
            <person name="Andreopoulos W."/>
            <person name="He G."/>
            <person name="Labutti K."/>
            <person name="Lipzen A."/>
            <person name="Ng V."/>
            <person name="Riley R."/>
            <person name="Sandor L."/>
            <person name="Barry K."/>
            <person name="Martinez A.T."/>
            <person name="Xiao Y."/>
            <person name="Gibbons J.G."/>
            <person name="Terashima K."/>
            <person name="Grigoriev I.V."/>
            <person name="Hibbett D.S."/>
        </authorList>
    </citation>
    <scope>NUCLEOTIDE SEQUENCE</scope>
    <source>
        <strain evidence="1">TMI1499</strain>
    </source>
</reference>
<comment type="caution">
    <text evidence="1">The sequence shown here is derived from an EMBL/GenBank/DDBJ whole genome shotgun (WGS) entry which is preliminary data.</text>
</comment>